<keyword evidence="3" id="KW-1185">Reference proteome</keyword>
<evidence type="ECO:0000313" key="3">
    <source>
        <dbReference type="Proteomes" id="UP000021315"/>
    </source>
</evidence>
<dbReference type="CDD" id="cd00755">
    <property type="entry name" value="YgdL_like"/>
    <property type="match status" value="1"/>
</dbReference>
<dbReference type="GO" id="GO:0008641">
    <property type="term" value="F:ubiquitin-like modifier activating enzyme activity"/>
    <property type="evidence" value="ECO:0007669"/>
    <property type="project" value="InterPro"/>
</dbReference>
<dbReference type="Proteomes" id="UP000021315">
    <property type="component" value="Unassembled WGS sequence"/>
</dbReference>
<protein>
    <submittedName>
        <fullName evidence="2">Molybdopterin-synthase adenylyltransferase</fullName>
        <ecNumber evidence="2">2.7.7.80</ecNumber>
    </submittedName>
</protein>
<dbReference type="STRING" id="1453999.AW06_003352"/>
<dbReference type="Gene3D" id="3.40.50.720">
    <property type="entry name" value="NAD(P)-binding Rossmann-like Domain"/>
    <property type="match status" value="1"/>
</dbReference>
<dbReference type="EMBL" id="JDST02000081">
    <property type="protein sequence ID" value="KFB75582.1"/>
    <property type="molecule type" value="Genomic_DNA"/>
</dbReference>
<dbReference type="AlphaFoldDB" id="A0A080M2U8"/>
<comment type="caution">
    <text evidence="2">The sequence shown here is derived from an EMBL/GenBank/DDBJ whole genome shotgun (WGS) entry which is preliminary data.</text>
</comment>
<evidence type="ECO:0000313" key="2">
    <source>
        <dbReference type="EMBL" id="KFB75582.1"/>
    </source>
</evidence>
<sequence length="278" mass="29662">MPAEHPATPEDSMSKTPVDRLRRFGGIARLYGEDALQRFENAHVAVVGIGGVGSWAVEGLARSAVGRITLIDLDMIAESNVNRQVHALDGEFGKAKVSAMAQRIHAINPDCVVSEIEDFVTPENVEALLGGDFDYLIDAIDQVRTKAAMIAWAKRCRVPLITAGGAGGQIDPKCIRMADLAFTIQDPLLAKVRSLLRKDYGFPREAKKKFGVPAVFSSEPLRYPERGNSCEQPRTLIGLSCAGFGSSVCVTAPFGLLAAGEVLKHLAGNPSPLAGGPN</sequence>
<gene>
    <name evidence="2" type="primary">moeB_2</name>
    <name evidence="2" type="ORF">AW06_003352</name>
</gene>
<dbReference type="PANTHER" id="PTHR43267">
    <property type="entry name" value="TRNA THREONYLCARBAMOYLADENOSINE DEHYDRATASE"/>
    <property type="match status" value="1"/>
</dbReference>
<dbReference type="SUPFAM" id="SSF69572">
    <property type="entry name" value="Activating enzymes of the ubiquitin-like proteins"/>
    <property type="match status" value="1"/>
</dbReference>
<name>A0A080M2U8_9PROT</name>
<dbReference type="InterPro" id="IPR035985">
    <property type="entry name" value="Ubiquitin-activating_enz"/>
</dbReference>
<keyword evidence="2" id="KW-0808">Transferase</keyword>
<feature type="domain" description="THIF-type NAD/FAD binding fold" evidence="1">
    <location>
        <begin position="29"/>
        <end position="272"/>
    </location>
</feature>
<keyword evidence="2" id="KW-0548">Nucleotidyltransferase</keyword>
<dbReference type="InterPro" id="IPR045886">
    <property type="entry name" value="ThiF/MoeB/HesA"/>
</dbReference>
<dbReference type="InterPro" id="IPR000594">
    <property type="entry name" value="ThiF_NAD_FAD-bd"/>
</dbReference>
<dbReference type="Pfam" id="PF00899">
    <property type="entry name" value="ThiF"/>
    <property type="match status" value="1"/>
</dbReference>
<organism evidence="2 3">
    <name type="scientific">Candidatus Accumulibacter cognatus</name>
    <dbReference type="NCBI Taxonomy" id="2954383"/>
    <lineage>
        <taxon>Bacteria</taxon>
        <taxon>Pseudomonadati</taxon>
        <taxon>Pseudomonadota</taxon>
        <taxon>Betaproteobacteria</taxon>
        <taxon>Candidatus Accumulibacter</taxon>
    </lineage>
</organism>
<evidence type="ECO:0000259" key="1">
    <source>
        <dbReference type="Pfam" id="PF00899"/>
    </source>
</evidence>
<dbReference type="GO" id="GO:0061605">
    <property type="term" value="F:molybdopterin-synthase adenylyltransferase activity"/>
    <property type="evidence" value="ECO:0007669"/>
    <property type="project" value="UniProtKB-EC"/>
</dbReference>
<dbReference type="NCBIfam" id="NF011696">
    <property type="entry name" value="PRK15116.1"/>
    <property type="match status" value="1"/>
</dbReference>
<reference evidence="2" key="1">
    <citation type="submission" date="2014-02" db="EMBL/GenBank/DDBJ databases">
        <title>Expanding our view of genomic diversity in Candidatus Accumulibacter clades.</title>
        <authorList>
            <person name="Skennerton C.T."/>
            <person name="Barr J.J."/>
            <person name="Slater F.R."/>
            <person name="Bond P.L."/>
            <person name="Tyson G.W."/>
        </authorList>
    </citation>
    <scope>NUCLEOTIDE SEQUENCE [LARGE SCALE GENOMIC DNA]</scope>
</reference>
<accession>A0A080M2U8</accession>
<dbReference type="GO" id="GO:0061504">
    <property type="term" value="P:cyclic threonylcarbamoyladenosine biosynthetic process"/>
    <property type="evidence" value="ECO:0007669"/>
    <property type="project" value="TreeGrafter"/>
</dbReference>
<proteinExistence type="predicted"/>
<dbReference type="PANTHER" id="PTHR43267:SF1">
    <property type="entry name" value="TRNA THREONYLCARBAMOYLADENOSINE DEHYDRATASE"/>
    <property type="match status" value="1"/>
</dbReference>
<dbReference type="EC" id="2.7.7.80" evidence="2"/>
<dbReference type="GO" id="GO:0061503">
    <property type="term" value="F:tRNA threonylcarbamoyladenosine dehydratase"/>
    <property type="evidence" value="ECO:0007669"/>
    <property type="project" value="TreeGrafter"/>
</dbReference>